<keyword evidence="1" id="KW-0812">Transmembrane</keyword>
<keyword evidence="1" id="KW-1133">Transmembrane helix</keyword>
<feature type="transmembrane region" description="Helical" evidence="1">
    <location>
        <begin position="254"/>
        <end position="279"/>
    </location>
</feature>
<name>A0A6J5ZJE5_9ZZZZ</name>
<reference evidence="2" key="1">
    <citation type="submission" date="2020-05" db="EMBL/GenBank/DDBJ databases">
        <authorList>
            <person name="Chiriac C."/>
            <person name="Salcher M."/>
            <person name="Ghai R."/>
            <person name="Kavagutti S V."/>
        </authorList>
    </citation>
    <scope>NUCLEOTIDE SEQUENCE</scope>
</reference>
<feature type="transmembrane region" description="Helical" evidence="1">
    <location>
        <begin position="150"/>
        <end position="168"/>
    </location>
</feature>
<feature type="transmembrane region" description="Helical" evidence="1">
    <location>
        <begin position="70"/>
        <end position="89"/>
    </location>
</feature>
<feature type="transmembrane region" description="Helical" evidence="1">
    <location>
        <begin position="188"/>
        <end position="213"/>
    </location>
</feature>
<dbReference type="EMBL" id="CAESAO010000051">
    <property type="protein sequence ID" value="CAB4342721.1"/>
    <property type="molecule type" value="Genomic_DNA"/>
</dbReference>
<keyword evidence="1" id="KW-0472">Membrane</keyword>
<dbReference type="AlphaFoldDB" id="A0A6J5ZJE5"/>
<proteinExistence type="predicted"/>
<organism evidence="2">
    <name type="scientific">freshwater metagenome</name>
    <dbReference type="NCBI Taxonomy" id="449393"/>
    <lineage>
        <taxon>unclassified sequences</taxon>
        <taxon>metagenomes</taxon>
        <taxon>ecological metagenomes</taxon>
    </lineage>
</organism>
<protein>
    <submittedName>
        <fullName evidence="2">Unannotated protein</fullName>
    </submittedName>
</protein>
<feature type="transmembrane region" description="Helical" evidence="1">
    <location>
        <begin position="285"/>
        <end position="306"/>
    </location>
</feature>
<sequence>MSRGKLLATIAYRDPVHVAERLTLYGAGNLAEPSKQWAESIRAGQPEVPKAQHAEQLRTKSAHIARVDGAISGTPFLIAFVPAYMAYLWQEGRMVLRTAALYGRDPSEMTTSAETLVLRGVHPTVELALAELTRVRGIPMPGKPESRRPLKVWVSAGYSLLIFGGFLSAPGGERERGARARLKATLGIIVGLVIWVSTWVFPVTFMIMMAWGCESHSRQLGNRALAFYGGDADSAEDAIARAARQEDKGHDRRAVVRTIFLGLSLAIPLGIVAGVIHLMKDSGSPALMAIGALVAVSLVVAVTVSAGKG</sequence>
<accession>A0A6J5ZJE5</accession>
<evidence type="ECO:0000256" key="1">
    <source>
        <dbReference type="SAM" id="Phobius"/>
    </source>
</evidence>
<evidence type="ECO:0000313" key="2">
    <source>
        <dbReference type="EMBL" id="CAB4342721.1"/>
    </source>
</evidence>
<gene>
    <name evidence="2" type="ORF">UFOPK3522_00750</name>
</gene>